<feature type="transmembrane region" description="Helical" evidence="2">
    <location>
        <begin position="30"/>
        <end position="56"/>
    </location>
</feature>
<keyword evidence="2" id="KW-1133">Transmembrane helix</keyword>
<keyword evidence="1" id="KW-0175">Coiled coil</keyword>
<dbReference type="AlphaFoldDB" id="A0A2M8ELD8"/>
<name>A0A2M8ELD8_UNCKA</name>
<evidence type="ECO:0000256" key="2">
    <source>
        <dbReference type="SAM" id="Phobius"/>
    </source>
</evidence>
<dbReference type="InterPro" id="IPR014717">
    <property type="entry name" value="Transl_elong_EF1B/ribsomal_bS6"/>
</dbReference>
<organism evidence="3 4">
    <name type="scientific">candidate division WWE3 bacterium CG_4_9_14_0_2_um_filter_35_11</name>
    <dbReference type="NCBI Taxonomy" id="1975077"/>
    <lineage>
        <taxon>Bacteria</taxon>
        <taxon>Katanobacteria</taxon>
    </lineage>
</organism>
<evidence type="ECO:0000313" key="4">
    <source>
        <dbReference type="Proteomes" id="UP000229756"/>
    </source>
</evidence>
<dbReference type="InterPro" id="IPR007445">
    <property type="entry name" value="PilO"/>
</dbReference>
<protein>
    <recommendedName>
        <fullName evidence="5">Pilus assembly protein PilO</fullName>
    </recommendedName>
</protein>
<evidence type="ECO:0000256" key="1">
    <source>
        <dbReference type="SAM" id="Coils"/>
    </source>
</evidence>
<keyword evidence="2" id="KW-0472">Membrane</keyword>
<evidence type="ECO:0000313" key="3">
    <source>
        <dbReference type="EMBL" id="PJC23549.1"/>
    </source>
</evidence>
<sequence length="196" mass="22629">MSENQKNNLSIFSMDRRLSAFRKDRKTEDYLMLTITLGALIFFGVFVVRPSLILIFELNQKSKDYKSLSFKFEEKIKALEQIKSDNEGLKAEFALLQKAITDKPNESEILNNINYVASKNNIQISNIQFVFDEIPSVIKIKFNATGTYENTIVMFEEMKNLLTPININSVDINPEKEYGDNIVKLTIDAESYYLNK</sequence>
<dbReference type="Pfam" id="PF04350">
    <property type="entry name" value="PilO"/>
    <property type="match status" value="1"/>
</dbReference>
<dbReference type="GO" id="GO:0043107">
    <property type="term" value="P:type IV pilus-dependent motility"/>
    <property type="evidence" value="ECO:0007669"/>
    <property type="project" value="InterPro"/>
</dbReference>
<proteinExistence type="predicted"/>
<gene>
    <name evidence="3" type="ORF">CO058_02995</name>
</gene>
<reference evidence="4" key="1">
    <citation type="submission" date="2017-09" db="EMBL/GenBank/DDBJ databases">
        <title>Depth-based differentiation of microbial function through sediment-hosted aquifers and enrichment of novel symbionts in the deep terrestrial subsurface.</title>
        <authorList>
            <person name="Probst A.J."/>
            <person name="Ladd B."/>
            <person name="Jarett J.K."/>
            <person name="Geller-Mcgrath D.E."/>
            <person name="Sieber C.M.K."/>
            <person name="Emerson J.B."/>
            <person name="Anantharaman K."/>
            <person name="Thomas B.C."/>
            <person name="Malmstrom R."/>
            <person name="Stieglmeier M."/>
            <person name="Klingl A."/>
            <person name="Woyke T."/>
            <person name="Ryan C.M."/>
            <person name="Banfield J.F."/>
        </authorList>
    </citation>
    <scope>NUCLEOTIDE SEQUENCE [LARGE SCALE GENOMIC DNA]</scope>
</reference>
<feature type="coiled-coil region" evidence="1">
    <location>
        <begin position="72"/>
        <end position="99"/>
    </location>
</feature>
<accession>A0A2M8ELD8</accession>
<evidence type="ECO:0008006" key="5">
    <source>
        <dbReference type="Google" id="ProtNLM"/>
    </source>
</evidence>
<dbReference type="Gene3D" id="3.30.70.60">
    <property type="match status" value="1"/>
</dbReference>
<dbReference type="GO" id="GO:0043683">
    <property type="term" value="P:type IV pilus assembly"/>
    <property type="evidence" value="ECO:0007669"/>
    <property type="project" value="InterPro"/>
</dbReference>
<comment type="caution">
    <text evidence="3">The sequence shown here is derived from an EMBL/GenBank/DDBJ whole genome shotgun (WGS) entry which is preliminary data.</text>
</comment>
<keyword evidence="2" id="KW-0812">Transmembrane</keyword>
<dbReference type="Proteomes" id="UP000229756">
    <property type="component" value="Unassembled WGS sequence"/>
</dbReference>
<dbReference type="EMBL" id="PFSJ01000022">
    <property type="protein sequence ID" value="PJC23549.1"/>
    <property type="molecule type" value="Genomic_DNA"/>
</dbReference>